<dbReference type="EMBL" id="LR026990">
    <property type="protein sequence ID" value="VDB89205.1"/>
    <property type="molecule type" value="Genomic_DNA"/>
</dbReference>
<organism evidence="1 2">
    <name type="scientific">Blumeria graminis f. sp. tritici</name>
    <dbReference type="NCBI Taxonomy" id="62690"/>
    <lineage>
        <taxon>Eukaryota</taxon>
        <taxon>Fungi</taxon>
        <taxon>Dikarya</taxon>
        <taxon>Ascomycota</taxon>
        <taxon>Pezizomycotina</taxon>
        <taxon>Leotiomycetes</taxon>
        <taxon>Erysiphales</taxon>
        <taxon>Erysiphaceae</taxon>
        <taxon>Blumeria</taxon>
    </lineage>
</organism>
<dbReference type="Proteomes" id="UP000324639">
    <property type="component" value="Chromosome Bgt_-07"/>
</dbReference>
<sequence length="31" mass="3564">MIECSEAPTTLQSVAYALHYFDVLHPFPGYY</sequence>
<name>A0A9X9MIN5_BLUGR</name>
<protein>
    <submittedName>
        <fullName evidence="1">Bgt-51070</fullName>
    </submittedName>
</protein>
<reference evidence="1 2" key="1">
    <citation type="submission" date="2018-08" db="EMBL/GenBank/DDBJ databases">
        <authorList>
            <person name="Muller C M."/>
        </authorList>
    </citation>
    <scope>NUCLEOTIDE SEQUENCE [LARGE SCALE GENOMIC DNA]</scope>
</reference>
<evidence type="ECO:0000313" key="1">
    <source>
        <dbReference type="EMBL" id="VDB89205.1"/>
    </source>
</evidence>
<keyword evidence="2" id="KW-1185">Reference proteome</keyword>
<proteinExistence type="predicted"/>
<evidence type="ECO:0000313" key="2">
    <source>
        <dbReference type="Proteomes" id="UP000324639"/>
    </source>
</evidence>
<accession>A0A9X9MIN5</accession>
<dbReference type="AlphaFoldDB" id="A0A9X9MIN5"/>
<gene>
    <name evidence="1" type="ORF">BGT96224V316_LOCUS4939</name>
</gene>